<feature type="region of interest" description="Disordered" evidence="1">
    <location>
        <begin position="39"/>
        <end position="80"/>
    </location>
</feature>
<dbReference type="RefSeq" id="WP_132224836.1">
    <property type="nucleotide sequence ID" value="NZ_SMGO01000002.1"/>
</dbReference>
<dbReference type="PROSITE" id="PS51257">
    <property type="entry name" value="PROKAR_LIPOPROTEIN"/>
    <property type="match status" value="1"/>
</dbReference>
<proteinExistence type="predicted"/>
<dbReference type="OrthoDB" id="657403at2"/>
<gene>
    <name evidence="3" type="ORF">C8N28_2269</name>
</gene>
<feature type="signal peptide" evidence="2">
    <location>
        <begin position="1"/>
        <end position="29"/>
    </location>
</feature>
<evidence type="ECO:0000256" key="1">
    <source>
        <dbReference type="SAM" id="MobiDB-lite"/>
    </source>
</evidence>
<dbReference type="Proteomes" id="UP000294616">
    <property type="component" value="Unassembled WGS sequence"/>
</dbReference>
<dbReference type="AlphaFoldDB" id="A0A4R1LXK7"/>
<feature type="compositionally biased region" description="Basic and acidic residues" evidence="1">
    <location>
        <begin position="39"/>
        <end position="69"/>
    </location>
</feature>
<comment type="caution">
    <text evidence="3">The sequence shown here is derived from an EMBL/GenBank/DDBJ whole genome shotgun (WGS) entry which is preliminary data.</text>
</comment>
<organism evidence="3 4">
    <name type="scientific">Albibacterium bauzanense</name>
    <dbReference type="NCBI Taxonomy" id="653929"/>
    <lineage>
        <taxon>Bacteria</taxon>
        <taxon>Pseudomonadati</taxon>
        <taxon>Bacteroidota</taxon>
        <taxon>Sphingobacteriia</taxon>
        <taxon>Sphingobacteriales</taxon>
        <taxon>Sphingobacteriaceae</taxon>
        <taxon>Albibacterium</taxon>
    </lineage>
</organism>
<name>A0A4R1LXK7_9SPHI</name>
<accession>A0A4R1LXK7</accession>
<evidence type="ECO:0000256" key="2">
    <source>
        <dbReference type="SAM" id="SignalP"/>
    </source>
</evidence>
<evidence type="ECO:0000313" key="3">
    <source>
        <dbReference type="EMBL" id="TCK83662.1"/>
    </source>
</evidence>
<keyword evidence="2" id="KW-0732">Signal</keyword>
<dbReference type="EMBL" id="SMGO01000002">
    <property type="protein sequence ID" value="TCK83662.1"/>
    <property type="molecule type" value="Genomic_DNA"/>
</dbReference>
<keyword evidence="4" id="KW-1185">Reference proteome</keyword>
<reference evidence="3 4" key="1">
    <citation type="submission" date="2019-03" db="EMBL/GenBank/DDBJ databases">
        <title>Genomic Encyclopedia of Archaeal and Bacterial Type Strains, Phase II (KMG-II): from individual species to whole genera.</title>
        <authorList>
            <person name="Goeker M."/>
        </authorList>
    </citation>
    <scope>NUCLEOTIDE SEQUENCE [LARGE SCALE GENOMIC DNA]</scope>
    <source>
        <strain evidence="3 4">DSM 22554</strain>
    </source>
</reference>
<sequence length="157" mass="17869">MKTCSSIQFKAAFLTFVFLLNTIVSLACAVGTDMDFNKEHHKEQKKVHSSEHTHKNNKPHDHAEHDHDMSATNHHASKSSKDNCCKEEVVKLTKADKLYQPGFDYSLLSLSFFILPSTVYRIGNPDTFPVNVPNAYFVRHCRPPIPDVRIAIQSFQI</sequence>
<evidence type="ECO:0000313" key="4">
    <source>
        <dbReference type="Proteomes" id="UP000294616"/>
    </source>
</evidence>
<feature type="chain" id="PRO_5020435096" evidence="2">
    <location>
        <begin position="30"/>
        <end position="157"/>
    </location>
</feature>
<protein>
    <submittedName>
        <fullName evidence="3">Uncharacterized protein</fullName>
    </submittedName>
</protein>